<feature type="non-terminal residue" evidence="2">
    <location>
        <position position="168"/>
    </location>
</feature>
<comment type="caution">
    <text evidence="2">The sequence shown here is derived from an EMBL/GenBank/DDBJ whole genome shotgun (WGS) entry which is preliminary data.</text>
</comment>
<reference evidence="3" key="1">
    <citation type="journal article" date="2019" name="Int. J. Syst. Evol. Microbiol.">
        <title>The Global Catalogue of Microorganisms (GCM) 10K type strain sequencing project: providing services to taxonomists for standard genome sequencing and annotation.</title>
        <authorList>
            <consortium name="The Broad Institute Genomics Platform"/>
            <consortium name="The Broad Institute Genome Sequencing Center for Infectious Disease"/>
            <person name="Wu L."/>
            <person name="Ma J."/>
        </authorList>
    </citation>
    <scope>NUCLEOTIDE SEQUENCE [LARGE SCALE GENOMIC DNA]</scope>
    <source>
        <strain evidence="3">CGMCC 1.15053</strain>
    </source>
</reference>
<sequence>MGRSDLGLLPLPDAFRHLLAWLSPQIPPTLVHPHEKISDAGLVAVVLLQRLHKAPYFNRWWRLLKLNHFLHFREEGQARVRLDRLLAVIEALSTEVQSLDFGVVDSEPLPVCTSKRAPRCKFKGARHGLSTSGMMYGFKLHAWSSLNGKIVKYNIRPANEHDFTVGCA</sequence>
<dbReference type="Pfam" id="PF13612">
    <property type="entry name" value="DDE_Tnp_1_3"/>
    <property type="match status" value="1"/>
</dbReference>
<gene>
    <name evidence="2" type="ORF">ACFPQ6_18385</name>
</gene>
<accession>A0ABW1DQ35</accession>
<organism evidence="2 3">
    <name type="scientific">Deinococcus petrolearius</name>
    <dbReference type="NCBI Taxonomy" id="1751295"/>
    <lineage>
        <taxon>Bacteria</taxon>
        <taxon>Thermotogati</taxon>
        <taxon>Deinococcota</taxon>
        <taxon>Deinococci</taxon>
        <taxon>Deinococcales</taxon>
        <taxon>Deinococcaceae</taxon>
        <taxon>Deinococcus</taxon>
    </lineage>
</organism>
<dbReference type="RefSeq" id="WP_380052246.1">
    <property type="nucleotide sequence ID" value="NZ_JBHSOH010000045.1"/>
</dbReference>
<proteinExistence type="predicted"/>
<dbReference type="InterPro" id="IPR025668">
    <property type="entry name" value="Tnp_DDE_dom"/>
</dbReference>
<keyword evidence="3" id="KW-1185">Reference proteome</keyword>
<dbReference type="Proteomes" id="UP001595979">
    <property type="component" value="Unassembled WGS sequence"/>
</dbReference>
<dbReference type="EMBL" id="JBHSOH010000045">
    <property type="protein sequence ID" value="MFC5850262.1"/>
    <property type="molecule type" value="Genomic_DNA"/>
</dbReference>
<feature type="domain" description="Transposase DDE" evidence="1">
    <location>
        <begin position="102"/>
        <end position="163"/>
    </location>
</feature>
<evidence type="ECO:0000259" key="1">
    <source>
        <dbReference type="Pfam" id="PF13612"/>
    </source>
</evidence>
<evidence type="ECO:0000313" key="2">
    <source>
        <dbReference type="EMBL" id="MFC5850262.1"/>
    </source>
</evidence>
<protein>
    <submittedName>
        <fullName evidence="2">Transposase</fullName>
    </submittedName>
</protein>
<name>A0ABW1DQ35_9DEIO</name>
<evidence type="ECO:0000313" key="3">
    <source>
        <dbReference type="Proteomes" id="UP001595979"/>
    </source>
</evidence>